<organism evidence="1">
    <name type="scientific">uncultured bacterium AR_412</name>
    <dbReference type="NCBI Taxonomy" id="1630013"/>
    <lineage>
        <taxon>Bacteria</taxon>
        <taxon>environmental samples</taxon>
    </lineage>
</organism>
<name>A0A0E3JNP1_9BACT</name>
<proteinExistence type="predicted"/>
<accession>A0A0E3JNP1</accession>
<dbReference type="SUPFAM" id="SSF53474">
    <property type="entry name" value="alpha/beta-Hydrolases"/>
    <property type="match status" value="1"/>
</dbReference>
<dbReference type="EMBL" id="KP830093">
    <property type="protein sequence ID" value="AKA59439.1"/>
    <property type="molecule type" value="Genomic_DNA"/>
</dbReference>
<dbReference type="AlphaFoldDB" id="A0A0E3JNP1"/>
<dbReference type="InterPro" id="IPR029058">
    <property type="entry name" value="AB_hydrolase_fold"/>
</dbReference>
<dbReference type="Gene3D" id="3.40.50.1820">
    <property type="entry name" value="alpha/beta hydrolase"/>
    <property type="match status" value="1"/>
</dbReference>
<protein>
    <submittedName>
        <fullName evidence="1">Thioesterase</fullName>
    </submittedName>
</protein>
<evidence type="ECO:0000313" key="1">
    <source>
        <dbReference type="EMBL" id="AKA59439.1"/>
    </source>
</evidence>
<sequence>MIRGLWYQLQTTLPLSGNLGAALGVAGINELGGKFSRVYNANVRAMLRYVPRQAGCAAVIFKTGLTERMRRRVHREAAGMYQRLRVVGVPGDHHSVLLPRHAAALAARVRESLDD</sequence>
<reference evidence="1" key="1">
    <citation type="journal article" date="2015" name="Proc. Natl. Acad. Sci. U.S.A.">
        <title>Multiplexed metagenome mining using short DNA sequence tags facilitates targeted discovery of epoxyketone proteasome inhibitors.</title>
        <authorList>
            <person name="Owen J.G."/>
            <person name="Charlop-Powers Z."/>
            <person name="Smith A.G."/>
            <person name="Ternei M.A."/>
            <person name="Calle P.Y."/>
            <person name="Reddy B.V."/>
            <person name="Montiel D."/>
            <person name="Brady S.F."/>
        </authorList>
    </citation>
    <scope>NUCLEOTIDE SEQUENCE</scope>
</reference>